<comment type="caution">
    <text evidence="2">The sequence shown here is derived from an EMBL/GenBank/DDBJ whole genome shotgun (WGS) entry which is preliminary data.</text>
</comment>
<reference evidence="3" key="1">
    <citation type="journal article" date="2019" name="Int. J. Syst. Evol. Microbiol.">
        <title>The Global Catalogue of Microorganisms (GCM) 10K type strain sequencing project: providing services to taxonomists for standard genome sequencing and annotation.</title>
        <authorList>
            <consortium name="The Broad Institute Genomics Platform"/>
            <consortium name="The Broad Institute Genome Sequencing Center for Infectious Disease"/>
            <person name="Wu L."/>
            <person name="Ma J."/>
        </authorList>
    </citation>
    <scope>NUCLEOTIDE SEQUENCE [LARGE SCALE GENOMIC DNA]</scope>
    <source>
        <strain evidence="3">CGMCC 4.7426</strain>
    </source>
</reference>
<organism evidence="2 3">
    <name type="scientific">Virgibacillus kekensis</name>
    <dbReference type="NCBI Taxonomy" id="202261"/>
    <lineage>
        <taxon>Bacteria</taxon>
        <taxon>Bacillati</taxon>
        <taxon>Bacillota</taxon>
        <taxon>Bacilli</taxon>
        <taxon>Bacillales</taxon>
        <taxon>Bacillaceae</taxon>
        <taxon>Virgibacillus</taxon>
    </lineage>
</organism>
<keyword evidence="3" id="KW-1185">Reference proteome</keyword>
<sequence length="196" mass="22544">MDKQVRKHVVEDLLPLYQEGLLSEETTKWIEEQLEENDELGKLAQTLQMPLEKEEIPETTETDRDKMFKKINRKLSLYQIIFVALSFVIAIQTSLLNDSSGFILWYTVLGILVYLFYSDMKIIFYFSFIPIFIWSCVDGISDYMAGHIDENVSLIAYAVQVGQMAVMTSVIHYVFALIGSIIGLLIRKLKNKEGLS</sequence>
<accession>A0ABV9DPI3</accession>
<keyword evidence="1" id="KW-0472">Membrane</keyword>
<protein>
    <recommendedName>
        <fullName evidence="4">DUF1700 domain-containing protein</fullName>
    </recommendedName>
</protein>
<proteinExistence type="predicted"/>
<name>A0ABV9DPI3_9BACI</name>
<feature type="transmembrane region" description="Helical" evidence="1">
    <location>
        <begin position="75"/>
        <end position="95"/>
    </location>
</feature>
<gene>
    <name evidence="2" type="ORF">ACFO3D_17795</name>
</gene>
<dbReference type="EMBL" id="JBHSFU010000015">
    <property type="protein sequence ID" value="MFC4560018.1"/>
    <property type="molecule type" value="Genomic_DNA"/>
</dbReference>
<evidence type="ECO:0000313" key="2">
    <source>
        <dbReference type="EMBL" id="MFC4560018.1"/>
    </source>
</evidence>
<dbReference type="RefSeq" id="WP_390299347.1">
    <property type="nucleotide sequence ID" value="NZ_JBHSFU010000015.1"/>
</dbReference>
<keyword evidence="1" id="KW-0812">Transmembrane</keyword>
<evidence type="ECO:0000256" key="1">
    <source>
        <dbReference type="SAM" id="Phobius"/>
    </source>
</evidence>
<dbReference type="Proteomes" id="UP001595989">
    <property type="component" value="Unassembled WGS sequence"/>
</dbReference>
<feature type="transmembrane region" description="Helical" evidence="1">
    <location>
        <begin position="122"/>
        <end position="141"/>
    </location>
</feature>
<evidence type="ECO:0008006" key="4">
    <source>
        <dbReference type="Google" id="ProtNLM"/>
    </source>
</evidence>
<evidence type="ECO:0000313" key="3">
    <source>
        <dbReference type="Proteomes" id="UP001595989"/>
    </source>
</evidence>
<feature type="transmembrane region" description="Helical" evidence="1">
    <location>
        <begin position="161"/>
        <end position="186"/>
    </location>
</feature>
<feature type="transmembrane region" description="Helical" evidence="1">
    <location>
        <begin position="101"/>
        <end position="117"/>
    </location>
</feature>
<keyword evidence="1" id="KW-1133">Transmembrane helix</keyword>